<evidence type="ECO:0000256" key="2">
    <source>
        <dbReference type="SAM" id="Phobius"/>
    </source>
</evidence>
<dbReference type="Proteomes" id="UP000228503">
    <property type="component" value="Unassembled WGS sequence"/>
</dbReference>
<feature type="transmembrane region" description="Helical" evidence="2">
    <location>
        <begin position="342"/>
        <end position="363"/>
    </location>
</feature>
<feature type="compositionally biased region" description="Basic and acidic residues" evidence="1">
    <location>
        <begin position="11"/>
        <end position="28"/>
    </location>
</feature>
<feature type="transmembrane region" description="Helical" evidence="2">
    <location>
        <begin position="82"/>
        <end position="102"/>
    </location>
</feature>
<feature type="transmembrane region" description="Helical" evidence="2">
    <location>
        <begin position="143"/>
        <end position="173"/>
    </location>
</feature>
<feature type="transmembrane region" description="Helical" evidence="2">
    <location>
        <begin position="114"/>
        <end position="131"/>
    </location>
</feature>
<sequence>MSQSLVSSLSHRKEDLKGTPRPMGELENHRLPDVIKGPLCRRGNATTVASSIFGACQNSDPWEDEMSSHENGVQRSFVNTEAVVLGILLGGLLTGYAGWAFFTEQHLLHSAVEETLWTAFYLTFLVGYVEFSYPTLFTKRPRLAIFTLCFVAGHISLFFDSFAVILLFSTLVFTSLSRSKSPAYNAFSVKSVAAFNALTVGGAFYLGELWGLPYYISSGFDFPVSGLPLLLVLTPYCILTSLYAARSFPIKVEPVKFDREQLIKAIEFATFLVLLIWTHSPFLCMGLLLLYSAVHGKTQILMRNGLHEIQEGAAAALGLILAALIIQQIPGTEEWVAAHVQGPWILVLAAVSSPFAGAMIPGANNPHQFYVNLSWIMLGAPLFVSSSLVAIVVFKEQLAFSDLPRWMQRLPWITKRGFAQEAEAYTLLMIPLTIGLAVFMFIGNYFDIFAKGLVWLQR</sequence>
<protein>
    <submittedName>
        <fullName evidence="3">Uncharacterized protein</fullName>
    </submittedName>
</protein>
<keyword evidence="2" id="KW-1133">Transmembrane helix</keyword>
<evidence type="ECO:0000256" key="1">
    <source>
        <dbReference type="SAM" id="MobiDB-lite"/>
    </source>
</evidence>
<comment type="caution">
    <text evidence="3">The sequence shown here is derived from an EMBL/GenBank/DDBJ whole genome shotgun (WGS) entry which is preliminary data.</text>
</comment>
<evidence type="ECO:0000313" key="3">
    <source>
        <dbReference type="EMBL" id="PIZ62443.1"/>
    </source>
</evidence>
<feature type="transmembrane region" description="Helical" evidence="2">
    <location>
        <begin position="193"/>
        <end position="215"/>
    </location>
</feature>
<reference evidence="4" key="1">
    <citation type="submission" date="2017-09" db="EMBL/GenBank/DDBJ databases">
        <title>Depth-based differentiation of microbial function through sediment-hosted aquifers and enrichment of novel symbionts in the deep terrestrial subsurface.</title>
        <authorList>
            <person name="Probst A.J."/>
            <person name="Ladd B."/>
            <person name="Jarett J.K."/>
            <person name="Geller-Mcgrath D.E."/>
            <person name="Sieber C.M.K."/>
            <person name="Emerson J.B."/>
            <person name="Anantharaman K."/>
            <person name="Thomas B.C."/>
            <person name="Malmstrom R."/>
            <person name="Stieglmeier M."/>
            <person name="Klingl A."/>
            <person name="Woyke T."/>
            <person name="Ryan C.M."/>
            <person name="Banfield J.F."/>
        </authorList>
    </citation>
    <scope>NUCLEOTIDE SEQUENCE [LARGE SCALE GENOMIC DNA]</scope>
</reference>
<dbReference type="AlphaFoldDB" id="A0A2M7TXD9"/>
<feature type="transmembrane region" description="Helical" evidence="2">
    <location>
        <begin position="265"/>
        <end position="291"/>
    </location>
</feature>
<evidence type="ECO:0000313" key="4">
    <source>
        <dbReference type="Proteomes" id="UP000228503"/>
    </source>
</evidence>
<feature type="transmembrane region" description="Helical" evidence="2">
    <location>
        <begin position="312"/>
        <end position="330"/>
    </location>
</feature>
<feature type="transmembrane region" description="Helical" evidence="2">
    <location>
        <begin position="375"/>
        <end position="394"/>
    </location>
</feature>
<feature type="transmembrane region" description="Helical" evidence="2">
    <location>
        <begin position="227"/>
        <end position="245"/>
    </location>
</feature>
<gene>
    <name evidence="3" type="ORF">COY16_04325</name>
</gene>
<name>A0A2M7TXD9_9BACT</name>
<keyword evidence="2" id="KW-0472">Membrane</keyword>
<feature type="transmembrane region" description="Helical" evidence="2">
    <location>
        <begin position="424"/>
        <end position="446"/>
    </location>
</feature>
<accession>A0A2M7TXD9</accession>
<keyword evidence="2" id="KW-0812">Transmembrane</keyword>
<feature type="region of interest" description="Disordered" evidence="1">
    <location>
        <begin position="1"/>
        <end position="28"/>
    </location>
</feature>
<proteinExistence type="predicted"/>
<organism evidence="3 4">
    <name type="scientific">Candidatus Roizmanbacteria bacterium CG_4_10_14_0_2_um_filter_39_13</name>
    <dbReference type="NCBI Taxonomy" id="1974825"/>
    <lineage>
        <taxon>Bacteria</taxon>
        <taxon>Candidatus Roizmaniibacteriota</taxon>
    </lineage>
</organism>
<dbReference type="EMBL" id="PFOB01000055">
    <property type="protein sequence ID" value="PIZ62443.1"/>
    <property type="molecule type" value="Genomic_DNA"/>
</dbReference>